<feature type="transmembrane region" description="Helical" evidence="2">
    <location>
        <begin position="27"/>
        <end position="45"/>
    </location>
</feature>
<sequence>MNMADNKGTDGGFLIEAKPVKKKAANLLPHIIIALIIVLMLAIFLSTEEEPPVVVSMPDTPAGVRPIGSAIQAAPTSTPSPAQPASVPVKAATKQHVAAGTEAREIIARLRANKADVNYDQVFTRAEQFKAETKLTDAHLLYYYAARNDHAAAAMVLATMYDPDYHSELTSIMDKPDLSQAYKWYQRAAKAGNVMAKAHLNDLRIRVELAATDGNDEAKQLLLRWR</sequence>
<dbReference type="EMBL" id="UOFX01000011">
    <property type="protein sequence ID" value="VAX06175.1"/>
    <property type="molecule type" value="Genomic_DNA"/>
</dbReference>
<organism evidence="3">
    <name type="scientific">hydrothermal vent metagenome</name>
    <dbReference type="NCBI Taxonomy" id="652676"/>
    <lineage>
        <taxon>unclassified sequences</taxon>
        <taxon>metagenomes</taxon>
        <taxon>ecological metagenomes</taxon>
    </lineage>
</organism>
<evidence type="ECO:0000256" key="1">
    <source>
        <dbReference type="SAM" id="MobiDB-lite"/>
    </source>
</evidence>
<dbReference type="Gene3D" id="1.25.40.10">
    <property type="entry name" value="Tetratricopeptide repeat domain"/>
    <property type="match status" value="1"/>
</dbReference>
<dbReference type="SUPFAM" id="SSF81901">
    <property type="entry name" value="HCP-like"/>
    <property type="match status" value="1"/>
</dbReference>
<keyword evidence="2" id="KW-0812">Transmembrane</keyword>
<dbReference type="AlphaFoldDB" id="A0A3B1BIX8"/>
<dbReference type="InterPro" id="IPR011990">
    <property type="entry name" value="TPR-like_helical_dom_sf"/>
</dbReference>
<evidence type="ECO:0000256" key="2">
    <source>
        <dbReference type="SAM" id="Phobius"/>
    </source>
</evidence>
<evidence type="ECO:0000313" key="3">
    <source>
        <dbReference type="EMBL" id="VAX06175.1"/>
    </source>
</evidence>
<keyword evidence="2" id="KW-0472">Membrane</keyword>
<protein>
    <recommendedName>
        <fullName evidence="4">Sel1 repeat family protein</fullName>
    </recommendedName>
</protein>
<keyword evidence="2" id="KW-1133">Transmembrane helix</keyword>
<evidence type="ECO:0008006" key="4">
    <source>
        <dbReference type="Google" id="ProtNLM"/>
    </source>
</evidence>
<proteinExistence type="predicted"/>
<gene>
    <name evidence="3" type="ORF">MNBD_GAMMA26-951</name>
</gene>
<name>A0A3B1BIX8_9ZZZZ</name>
<accession>A0A3B1BIX8</accession>
<reference evidence="3" key="1">
    <citation type="submission" date="2018-06" db="EMBL/GenBank/DDBJ databases">
        <authorList>
            <person name="Zhirakovskaya E."/>
        </authorList>
    </citation>
    <scope>NUCLEOTIDE SEQUENCE</scope>
</reference>
<feature type="region of interest" description="Disordered" evidence="1">
    <location>
        <begin position="71"/>
        <end position="91"/>
    </location>
</feature>